<evidence type="ECO:0000259" key="9">
    <source>
        <dbReference type="Pfam" id="PF12704"/>
    </source>
</evidence>
<dbReference type="Pfam" id="PF12704">
    <property type="entry name" value="MacB_PCD"/>
    <property type="match status" value="1"/>
</dbReference>
<feature type="transmembrane region" description="Helical" evidence="7">
    <location>
        <begin position="21"/>
        <end position="42"/>
    </location>
</feature>
<dbReference type="RefSeq" id="WP_015759445.1">
    <property type="nucleotide sequence ID" value="NC_013216.1"/>
</dbReference>
<keyword evidence="5 7" id="KW-0472">Membrane</keyword>
<evidence type="ECO:0000256" key="1">
    <source>
        <dbReference type="ARBA" id="ARBA00004651"/>
    </source>
</evidence>
<keyword evidence="2" id="KW-1003">Cell membrane</keyword>
<accession>C8VYQ4</accession>
<dbReference type="STRING" id="485916.Dtox_4105"/>
<feature type="domain" description="ABC3 transporter permease C-terminal" evidence="8">
    <location>
        <begin position="283"/>
        <end position="392"/>
    </location>
</feature>
<dbReference type="PANTHER" id="PTHR30572:SF4">
    <property type="entry name" value="ABC TRANSPORTER PERMEASE YTRF"/>
    <property type="match status" value="1"/>
</dbReference>
<keyword evidence="11" id="KW-1185">Reference proteome</keyword>
<evidence type="ECO:0000256" key="2">
    <source>
        <dbReference type="ARBA" id="ARBA00022475"/>
    </source>
</evidence>
<dbReference type="GO" id="GO:0022857">
    <property type="term" value="F:transmembrane transporter activity"/>
    <property type="evidence" value="ECO:0007669"/>
    <property type="project" value="TreeGrafter"/>
</dbReference>
<evidence type="ECO:0000256" key="5">
    <source>
        <dbReference type="ARBA" id="ARBA00023136"/>
    </source>
</evidence>
<dbReference type="InterPro" id="IPR025857">
    <property type="entry name" value="MacB_PCD"/>
</dbReference>
<dbReference type="GO" id="GO:0005886">
    <property type="term" value="C:plasma membrane"/>
    <property type="evidence" value="ECO:0007669"/>
    <property type="project" value="UniProtKB-SubCell"/>
</dbReference>
<feature type="transmembrane region" description="Helical" evidence="7">
    <location>
        <begin position="275"/>
        <end position="302"/>
    </location>
</feature>
<evidence type="ECO:0000313" key="11">
    <source>
        <dbReference type="Proteomes" id="UP000002217"/>
    </source>
</evidence>
<dbReference type="PANTHER" id="PTHR30572">
    <property type="entry name" value="MEMBRANE COMPONENT OF TRANSPORTER-RELATED"/>
    <property type="match status" value="1"/>
</dbReference>
<keyword evidence="3 7" id="KW-0812">Transmembrane</keyword>
<evidence type="ECO:0000256" key="6">
    <source>
        <dbReference type="ARBA" id="ARBA00038076"/>
    </source>
</evidence>
<evidence type="ECO:0000259" key="8">
    <source>
        <dbReference type="Pfam" id="PF02687"/>
    </source>
</evidence>
<feature type="transmembrane region" description="Helical" evidence="7">
    <location>
        <begin position="323"/>
        <end position="349"/>
    </location>
</feature>
<proteinExistence type="inferred from homology"/>
<evidence type="ECO:0000256" key="4">
    <source>
        <dbReference type="ARBA" id="ARBA00022989"/>
    </source>
</evidence>
<gene>
    <name evidence="10" type="ordered locus">Dtox_4105</name>
</gene>
<dbReference type="KEGG" id="dae:Dtox_4105"/>
<dbReference type="Pfam" id="PF02687">
    <property type="entry name" value="FtsX"/>
    <property type="match status" value="1"/>
</dbReference>
<evidence type="ECO:0008006" key="12">
    <source>
        <dbReference type="Google" id="ProtNLM"/>
    </source>
</evidence>
<sequence>MKLFVNFRQAVRGIFKKKVRAFLAMLGISTSIASIILLLSLGQGVQEKVSSQFEALGANQLIIIPMRTLKTTSNQPDFLRGLPTFTGTLSLEDIDAIQKVPDVAVAAPQSENVLTVVRPGGINSADTLITGVTPEYFTLAKLNLSAGQFFTSADETSQNVVLGSAVKETLFGEENALGQQIIIRNKRFNVAGVLEPKESIGFSFNERVYLPIEKAQSITGLDKLSLILVQAKSNDVVDRCKDKIGSALRPLHKTTDYSILKQGEMLSMIDKFSAVLTAMLTGITGITLVISAIGITNVMLLTAIERTREIGIRKVLGATTFDIFIQFVFEAVLIAALAGLIGIAAGYGFIKILSHYLPSLPFKITWLSIARTGLAATTAGIIFGLYPAVRAALLQPARAIRHK</sequence>
<dbReference type="OrthoDB" id="9770036at2"/>
<feature type="transmembrane region" description="Helical" evidence="7">
    <location>
        <begin position="369"/>
        <end position="393"/>
    </location>
</feature>
<dbReference type="EMBL" id="CP001720">
    <property type="protein sequence ID" value="ACV64775.1"/>
    <property type="molecule type" value="Genomic_DNA"/>
</dbReference>
<dbReference type="HOGENOM" id="CLU_000604_8_0_9"/>
<comment type="similarity">
    <text evidence="6">Belongs to the ABC-4 integral membrane protein family.</text>
</comment>
<reference evidence="10 11" key="1">
    <citation type="journal article" date="2009" name="Stand. Genomic Sci.">
        <title>Complete genome sequence of Desulfotomaculum acetoxidans type strain (5575).</title>
        <authorList>
            <person name="Spring S."/>
            <person name="Lapidus A."/>
            <person name="Schroder M."/>
            <person name="Gleim D."/>
            <person name="Sims D."/>
            <person name="Meincke L."/>
            <person name="Glavina Del Rio T."/>
            <person name="Tice H."/>
            <person name="Copeland A."/>
            <person name="Cheng J.F."/>
            <person name="Lucas S."/>
            <person name="Chen F."/>
            <person name="Nolan M."/>
            <person name="Bruce D."/>
            <person name="Goodwin L."/>
            <person name="Pitluck S."/>
            <person name="Ivanova N."/>
            <person name="Mavromatis K."/>
            <person name="Mikhailova N."/>
            <person name="Pati A."/>
            <person name="Chen A."/>
            <person name="Palaniappan K."/>
            <person name="Land M."/>
            <person name="Hauser L."/>
            <person name="Chang Y.J."/>
            <person name="Jeffries C.D."/>
            <person name="Chain P."/>
            <person name="Saunders E."/>
            <person name="Brettin T."/>
            <person name="Detter J.C."/>
            <person name="Goker M."/>
            <person name="Bristow J."/>
            <person name="Eisen J.A."/>
            <person name="Markowitz V."/>
            <person name="Hugenholtz P."/>
            <person name="Kyrpides N.C."/>
            <person name="Klenk H.P."/>
            <person name="Han C."/>
        </authorList>
    </citation>
    <scope>NUCLEOTIDE SEQUENCE [LARGE SCALE GENOMIC DNA]</scope>
    <source>
        <strain evidence="11">ATCC 49208 / DSM 771 / VKM B-1644</strain>
    </source>
</reference>
<name>C8VYQ4_DESAS</name>
<keyword evidence="4 7" id="KW-1133">Transmembrane helix</keyword>
<feature type="domain" description="MacB-like periplasmic core" evidence="9">
    <location>
        <begin position="22"/>
        <end position="244"/>
    </location>
</feature>
<dbReference type="eggNOG" id="COG0577">
    <property type="taxonomic scope" value="Bacteria"/>
</dbReference>
<evidence type="ECO:0000256" key="3">
    <source>
        <dbReference type="ARBA" id="ARBA00022692"/>
    </source>
</evidence>
<protein>
    <recommendedName>
        <fullName evidence="12">ABC3 transporter permease protein domain-containing protein</fullName>
    </recommendedName>
</protein>
<dbReference type="Proteomes" id="UP000002217">
    <property type="component" value="Chromosome"/>
</dbReference>
<organism evidence="10 11">
    <name type="scientific">Desulfofarcimen acetoxidans (strain ATCC 49208 / DSM 771 / KCTC 5769 / VKM B-1644 / 5575)</name>
    <name type="common">Desulfotomaculum acetoxidans</name>
    <dbReference type="NCBI Taxonomy" id="485916"/>
    <lineage>
        <taxon>Bacteria</taxon>
        <taxon>Bacillati</taxon>
        <taxon>Bacillota</taxon>
        <taxon>Clostridia</taxon>
        <taxon>Eubacteriales</taxon>
        <taxon>Peptococcaceae</taxon>
        <taxon>Desulfofarcimen</taxon>
    </lineage>
</organism>
<dbReference type="InterPro" id="IPR003838">
    <property type="entry name" value="ABC3_permease_C"/>
</dbReference>
<dbReference type="InterPro" id="IPR050250">
    <property type="entry name" value="Macrolide_Exporter_MacB"/>
</dbReference>
<evidence type="ECO:0000256" key="7">
    <source>
        <dbReference type="SAM" id="Phobius"/>
    </source>
</evidence>
<comment type="subcellular location">
    <subcellularLocation>
        <location evidence="1">Cell membrane</location>
        <topology evidence="1">Multi-pass membrane protein</topology>
    </subcellularLocation>
</comment>
<dbReference type="AlphaFoldDB" id="C8VYQ4"/>
<evidence type="ECO:0000313" key="10">
    <source>
        <dbReference type="EMBL" id="ACV64775.1"/>
    </source>
</evidence>